<keyword evidence="1" id="KW-0732">Signal</keyword>
<proteinExistence type="predicted"/>
<dbReference type="AlphaFoldDB" id="A0A2X4U993"/>
<organism evidence="2 3">
    <name type="scientific">Leminorella richardii</name>
    <dbReference type="NCBI Taxonomy" id="158841"/>
    <lineage>
        <taxon>Bacteria</taxon>
        <taxon>Pseudomonadati</taxon>
        <taxon>Pseudomonadota</taxon>
        <taxon>Gammaproteobacteria</taxon>
        <taxon>Enterobacterales</taxon>
        <taxon>Budviciaceae</taxon>
        <taxon>Leminorella</taxon>
    </lineage>
</organism>
<evidence type="ECO:0000313" key="3">
    <source>
        <dbReference type="Proteomes" id="UP000249005"/>
    </source>
</evidence>
<gene>
    <name evidence="2" type="ORF">NCTC12151_00740</name>
</gene>
<protein>
    <submittedName>
        <fullName evidence="2">Uncharacterized protein</fullName>
    </submittedName>
</protein>
<dbReference type="KEGG" id="lri:NCTC12151_00740"/>
<evidence type="ECO:0000313" key="2">
    <source>
        <dbReference type="EMBL" id="SQI36397.1"/>
    </source>
</evidence>
<accession>A0A2X4U993</accession>
<dbReference type="EMBL" id="LS483470">
    <property type="protein sequence ID" value="SQI36397.1"/>
    <property type="molecule type" value="Genomic_DNA"/>
</dbReference>
<dbReference type="Proteomes" id="UP000249005">
    <property type="component" value="Chromosome 1"/>
</dbReference>
<feature type="signal peptide" evidence="1">
    <location>
        <begin position="1"/>
        <end position="31"/>
    </location>
</feature>
<feature type="chain" id="PRO_5015866802" evidence="1">
    <location>
        <begin position="32"/>
        <end position="196"/>
    </location>
</feature>
<sequence>MGGGVMRSSVMGKRAFLLLGLLLTLANSASANDDPWKQTPETLLKEYKIYSLARCITNNYEKMGVDFKKLPLTDGTMGFIDIDMGLGFNAEKNNALNAFIEAKTGEFYKPLRQSGGDLRTTNMVIYRCVEFSQSGELERVLRGLIGGIDWGEVEDSGITADEGSIIITVYSKWEISRTGNFLPLLILNKTSTKYFY</sequence>
<evidence type="ECO:0000256" key="1">
    <source>
        <dbReference type="SAM" id="SignalP"/>
    </source>
</evidence>
<name>A0A2X4U993_9GAMM</name>
<keyword evidence="3" id="KW-1185">Reference proteome</keyword>
<reference evidence="2 3" key="1">
    <citation type="submission" date="2018-06" db="EMBL/GenBank/DDBJ databases">
        <authorList>
            <consortium name="Pathogen Informatics"/>
            <person name="Doyle S."/>
        </authorList>
    </citation>
    <scope>NUCLEOTIDE SEQUENCE [LARGE SCALE GENOMIC DNA]</scope>
    <source>
        <strain evidence="2 3">NCTC12151</strain>
    </source>
</reference>